<comment type="caution">
    <text evidence="1">The sequence shown here is derived from an EMBL/GenBank/DDBJ whole genome shotgun (WGS) entry which is preliminary data.</text>
</comment>
<organism evidence="1 2">
    <name type="scientific">Dipteronia dyeriana</name>
    <dbReference type="NCBI Taxonomy" id="168575"/>
    <lineage>
        <taxon>Eukaryota</taxon>
        <taxon>Viridiplantae</taxon>
        <taxon>Streptophyta</taxon>
        <taxon>Embryophyta</taxon>
        <taxon>Tracheophyta</taxon>
        <taxon>Spermatophyta</taxon>
        <taxon>Magnoliopsida</taxon>
        <taxon>eudicotyledons</taxon>
        <taxon>Gunneridae</taxon>
        <taxon>Pentapetalae</taxon>
        <taxon>rosids</taxon>
        <taxon>malvids</taxon>
        <taxon>Sapindales</taxon>
        <taxon>Sapindaceae</taxon>
        <taxon>Hippocastanoideae</taxon>
        <taxon>Acereae</taxon>
        <taxon>Dipteronia</taxon>
    </lineage>
</organism>
<evidence type="ECO:0000313" key="2">
    <source>
        <dbReference type="Proteomes" id="UP001280121"/>
    </source>
</evidence>
<gene>
    <name evidence="1" type="ORF">Ddye_016930</name>
</gene>
<proteinExistence type="predicted"/>
<dbReference type="EMBL" id="JANJYI010000005">
    <property type="protein sequence ID" value="KAK2649441.1"/>
    <property type="molecule type" value="Genomic_DNA"/>
</dbReference>
<protein>
    <submittedName>
        <fullName evidence="1">Uncharacterized protein</fullName>
    </submittedName>
</protein>
<reference evidence="1" key="1">
    <citation type="journal article" date="2023" name="Plant J.">
        <title>Genome sequences and population genomics provide insights into the demographic history, inbreeding, and mutation load of two 'living fossil' tree species of Dipteronia.</title>
        <authorList>
            <person name="Feng Y."/>
            <person name="Comes H.P."/>
            <person name="Chen J."/>
            <person name="Zhu S."/>
            <person name="Lu R."/>
            <person name="Zhang X."/>
            <person name="Li P."/>
            <person name="Qiu J."/>
            <person name="Olsen K.M."/>
            <person name="Qiu Y."/>
        </authorList>
    </citation>
    <scope>NUCLEOTIDE SEQUENCE</scope>
    <source>
        <strain evidence="1">KIB01</strain>
    </source>
</reference>
<accession>A0AAD9X016</accession>
<name>A0AAD9X016_9ROSI</name>
<keyword evidence="2" id="KW-1185">Reference proteome</keyword>
<dbReference type="AlphaFoldDB" id="A0AAD9X016"/>
<sequence length="110" mass="12270">MGGWVYARQRSVKGPGFSYLVRLFGLFESSSSFLGGQVVSIVSDTQVAVSWIHNEDFSSLDQVSHISFIRSQLKSKEGLQVIFTPRMFNSFADSLAKIGSEACGDFLYWM</sequence>
<evidence type="ECO:0000313" key="1">
    <source>
        <dbReference type="EMBL" id="KAK2649441.1"/>
    </source>
</evidence>
<dbReference type="Proteomes" id="UP001280121">
    <property type="component" value="Unassembled WGS sequence"/>
</dbReference>